<dbReference type="RefSeq" id="WP_079721688.1">
    <property type="nucleotide sequence ID" value="NZ_FUYY01000006.1"/>
</dbReference>
<protein>
    <recommendedName>
        <fullName evidence="3">Lipoprotein</fullName>
    </recommendedName>
</protein>
<name>A0A1T5DUN9_9FLAO</name>
<accession>A0A1T5DUN9</accession>
<dbReference type="EMBL" id="FUYY01000006">
    <property type="protein sequence ID" value="SKB75508.1"/>
    <property type="molecule type" value="Genomic_DNA"/>
</dbReference>
<evidence type="ECO:0000313" key="1">
    <source>
        <dbReference type="EMBL" id="SKB75508.1"/>
    </source>
</evidence>
<dbReference type="Proteomes" id="UP000190230">
    <property type="component" value="Unassembled WGS sequence"/>
</dbReference>
<reference evidence="2" key="1">
    <citation type="submission" date="2017-02" db="EMBL/GenBank/DDBJ databases">
        <authorList>
            <person name="Varghese N."/>
            <person name="Submissions S."/>
        </authorList>
    </citation>
    <scope>NUCLEOTIDE SEQUENCE [LARGE SCALE GENOMIC DNA]</scope>
    <source>
        <strain evidence="2">DSM 23405</strain>
    </source>
</reference>
<evidence type="ECO:0000313" key="2">
    <source>
        <dbReference type="Proteomes" id="UP000190230"/>
    </source>
</evidence>
<evidence type="ECO:0008006" key="3">
    <source>
        <dbReference type="Google" id="ProtNLM"/>
    </source>
</evidence>
<proteinExistence type="predicted"/>
<organism evidence="1 2">
    <name type="scientific">Salegentibacter holothuriorum</name>
    <dbReference type="NCBI Taxonomy" id="241145"/>
    <lineage>
        <taxon>Bacteria</taxon>
        <taxon>Pseudomonadati</taxon>
        <taxon>Bacteroidota</taxon>
        <taxon>Flavobacteriia</taxon>
        <taxon>Flavobacteriales</taxon>
        <taxon>Flavobacteriaceae</taxon>
        <taxon>Salegentibacter</taxon>
    </lineage>
</organism>
<dbReference type="PROSITE" id="PS51257">
    <property type="entry name" value="PROKAR_LIPOPROTEIN"/>
    <property type="match status" value="1"/>
</dbReference>
<keyword evidence="2" id="KW-1185">Reference proteome</keyword>
<sequence>MKRVFITGVFLLGIISLTSCRETPEEKTVVKEVEVQKEVPEVEEEEQKGILERAGEKVDKKVNKEINEEIDKIDDN</sequence>
<dbReference type="AlphaFoldDB" id="A0A1T5DUN9"/>
<dbReference type="STRING" id="241145.SAMN05660776_2848"/>
<gene>
    <name evidence="1" type="ORF">SAMN05660776_2848</name>
</gene>